<proteinExistence type="predicted"/>
<dbReference type="GO" id="GO:0004523">
    <property type="term" value="F:RNA-DNA hybrid ribonuclease activity"/>
    <property type="evidence" value="ECO:0007669"/>
    <property type="project" value="InterPro"/>
</dbReference>
<protein>
    <recommendedName>
        <fullName evidence="1">RNase H type-1 domain-containing protein</fullName>
    </recommendedName>
</protein>
<evidence type="ECO:0000313" key="2">
    <source>
        <dbReference type="EMBL" id="MBA0692445.1"/>
    </source>
</evidence>
<dbReference type="Gene3D" id="3.30.420.10">
    <property type="entry name" value="Ribonuclease H-like superfamily/Ribonuclease H"/>
    <property type="match status" value="1"/>
</dbReference>
<dbReference type="GO" id="GO:0003676">
    <property type="term" value="F:nucleic acid binding"/>
    <property type="evidence" value="ECO:0007669"/>
    <property type="project" value="InterPro"/>
</dbReference>
<dbReference type="InterPro" id="IPR053151">
    <property type="entry name" value="RNase_H-like"/>
</dbReference>
<feature type="non-terminal residue" evidence="2">
    <location>
        <position position="71"/>
    </location>
</feature>
<name>A0A7J8XYT6_GOSAI</name>
<dbReference type="SUPFAM" id="SSF53098">
    <property type="entry name" value="Ribonuclease H-like"/>
    <property type="match status" value="1"/>
</dbReference>
<feature type="domain" description="RNase H type-1" evidence="1">
    <location>
        <begin position="2"/>
        <end position="64"/>
    </location>
</feature>
<sequence>MIGGVVRDSRGNWVEGFRRVLSRGSTLNFELWAILYGLEVARLKKYTKVIIESDCRMAIEILKETLTVARK</sequence>
<dbReference type="EMBL" id="JABFAA010000009">
    <property type="protein sequence ID" value="MBA0692445.1"/>
    <property type="molecule type" value="Genomic_DNA"/>
</dbReference>
<keyword evidence="3" id="KW-1185">Reference proteome</keyword>
<comment type="caution">
    <text evidence="2">The sequence shown here is derived from an EMBL/GenBank/DDBJ whole genome shotgun (WGS) entry which is preliminary data.</text>
</comment>
<dbReference type="Pfam" id="PF13456">
    <property type="entry name" value="RVT_3"/>
    <property type="match status" value="1"/>
</dbReference>
<dbReference type="InterPro" id="IPR012337">
    <property type="entry name" value="RNaseH-like_sf"/>
</dbReference>
<dbReference type="InterPro" id="IPR036397">
    <property type="entry name" value="RNaseH_sf"/>
</dbReference>
<reference evidence="2 3" key="1">
    <citation type="journal article" date="2019" name="Genome Biol. Evol.">
        <title>Insights into the evolution of the New World diploid cottons (Gossypium, subgenus Houzingenia) based on genome sequencing.</title>
        <authorList>
            <person name="Grover C.E."/>
            <person name="Arick M.A. 2nd"/>
            <person name="Thrash A."/>
            <person name="Conover J.L."/>
            <person name="Sanders W.S."/>
            <person name="Peterson D.G."/>
            <person name="Frelichowski J.E."/>
            <person name="Scheffler J.A."/>
            <person name="Scheffler B.E."/>
            <person name="Wendel J.F."/>
        </authorList>
    </citation>
    <scope>NUCLEOTIDE SEQUENCE [LARGE SCALE GENOMIC DNA]</scope>
    <source>
        <strain evidence="2">185</strain>
        <tissue evidence="2">Leaf</tissue>
    </source>
</reference>
<dbReference type="AlphaFoldDB" id="A0A7J8XYT6"/>
<evidence type="ECO:0000313" key="3">
    <source>
        <dbReference type="Proteomes" id="UP000593577"/>
    </source>
</evidence>
<accession>A0A7J8XYT6</accession>
<organism evidence="2 3">
    <name type="scientific">Gossypium aridum</name>
    <name type="common">American cotton</name>
    <name type="synonym">Erioxylum aridum</name>
    <dbReference type="NCBI Taxonomy" id="34290"/>
    <lineage>
        <taxon>Eukaryota</taxon>
        <taxon>Viridiplantae</taxon>
        <taxon>Streptophyta</taxon>
        <taxon>Embryophyta</taxon>
        <taxon>Tracheophyta</taxon>
        <taxon>Spermatophyta</taxon>
        <taxon>Magnoliopsida</taxon>
        <taxon>eudicotyledons</taxon>
        <taxon>Gunneridae</taxon>
        <taxon>Pentapetalae</taxon>
        <taxon>rosids</taxon>
        <taxon>malvids</taxon>
        <taxon>Malvales</taxon>
        <taxon>Malvaceae</taxon>
        <taxon>Malvoideae</taxon>
        <taxon>Gossypium</taxon>
    </lineage>
</organism>
<dbReference type="CDD" id="cd06222">
    <property type="entry name" value="RNase_H_like"/>
    <property type="match status" value="1"/>
</dbReference>
<evidence type="ECO:0000259" key="1">
    <source>
        <dbReference type="Pfam" id="PF13456"/>
    </source>
</evidence>
<dbReference type="Proteomes" id="UP000593577">
    <property type="component" value="Unassembled WGS sequence"/>
</dbReference>
<gene>
    <name evidence="2" type="ORF">Goari_010004</name>
</gene>
<dbReference type="PANTHER" id="PTHR47723:SF19">
    <property type="entry name" value="POLYNUCLEOTIDYL TRANSFERASE, RIBONUCLEASE H-LIKE SUPERFAMILY PROTEIN"/>
    <property type="match status" value="1"/>
</dbReference>
<dbReference type="PANTHER" id="PTHR47723">
    <property type="entry name" value="OS05G0353850 PROTEIN"/>
    <property type="match status" value="1"/>
</dbReference>
<dbReference type="InterPro" id="IPR002156">
    <property type="entry name" value="RNaseH_domain"/>
</dbReference>
<dbReference type="InterPro" id="IPR044730">
    <property type="entry name" value="RNase_H-like_dom_plant"/>
</dbReference>